<keyword evidence="1" id="KW-0732">Signal</keyword>
<reference evidence="2 3" key="1">
    <citation type="submission" date="2019-10" db="EMBL/GenBank/DDBJ databases">
        <authorList>
            <person name="Palmer J.M."/>
        </authorList>
    </citation>
    <scope>NUCLEOTIDE SEQUENCE [LARGE SCALE GENOMIC DNA]</scope>
    <source>
        <strain evidence="2 3">TWF694</strain>
    </source>
</reference>
<protein>
    <submittedName>
        <fullName evidence="2">Uncharacterized protein</fullName>
    </submittedName>
</protein>
<keyword evidence="3" id="KW-1185">Reference proteome</keyword>
<evidence type="ECO:0000256" key="1">
    <source>
        <dbReference type="SAM" id="SignalP"/>
    </source>
</evidence>
<dbReference type="AlphaFoldDB" id="A0AAV9WZ16"/>
<gene>
    <name evidence="2" type="ORF">TWF694_005394</name>
</gene>
<dbReference type="Proteomes" id="UP001365542">
    <property type="component" value="Unassembled WGS sequence"/>
</dbReference>
<comment type="caution">
    <text evidence="2">The sequence shown here is derived from an EMBL/GenBank/DDBJ whole genome shotgun (WGS) entry which is preliminary data.</text>
</comment>
<evidence type="ECO:0000313" key="3">
    <source>
        <dbReference type="Proteomes" id="UP001365542"/>
    </source>
</evidence>
<organism evidence="2 3">
    <name type="scientific">Orbilia ellipsospora</name>
    <dbReference type="NCBI Taxonomy" id="2528407"/>
    <lineage>
        <taxon>Eukaryota</taxon>
        <taxon>Fungi</taxon>
        <taxon>Dikarya</taxon>
        <taxon>Ascomycota</taxon>
        <taxon>Pezizomycotina</taxon>
        <taxon>Orbiliomycetes</taxon>
        <taxon>Orbiliales</taxon>
        <taxon>Orbiliaceae</taxon>
        <taxon>Orbilia</taxon>
    </lineage>
</organism>
<proteinExistence type="predicted"/>
<dbReference type="EMBL" id="JAVHJO010000017">
    <property type="protein sequence ID" value="KAK6525248.1"/>
    <property type="molecule type" value="Genomic_DNA"/>
</dbReference>
<sequence length="278" mass="31255">MGKLMFVGVLFPLLVLSIPLKISDLKTNNLANLLFDLYELRDDIRAQTIRPDLTDTYIEQLINDTHTKIKATGNDFHAKPDPGLISRAKDYYEFLKLVTKDFPPATRIADLKIADSLAESYLISLGDLPENEDNTNTPIEDFDPHTENLISDEDGYADIDSNGYDTPQDDSSYLVVSDPGFKWTPRHNKRARSNIDQSNDRSSVVLYRNFDDDSEEEKIGPPLYDLGQNLLVRFEEEADQASSEGLRSPLWYGGGQVMDFDVDGDEDDIDFAAYAAGV</sequence>
<accession>A0AAV9WZ16</accession>
<name>A0AAV9WZ16_9PEZI</name>
<feature type="signal peptide" evidence="1">
    <location>
        <begin position="1"/>
        <end position="17"/>
    </location>
</feature>
<evidence type="ECO:0000313" key="2">
    <source>
        <dbReference type="EMBL" id="KAK6525248.1"/>
    </source>
</evidence>
<feature type="chain" id="PRO_5043485790" evidence="1">
    <location>
        <begin position="18"/>
        <end position="278"/>
    </location>
</feature>